<keyword evidence="1" id="KW-0812">Transmembrane</keyword>
<gene>
    <name evidence="2" type="ORF">COCMIDRAFT_32220</name>
</gene>
<keyword evidence="1" id="KW-0472">Membrane</keyword>
<keyword evidence="3" id="KW-1185">Reference proteome</keyword>
<name>W7A304_COCMI</name>
<dbReference type="EMBL" id="KI963923">
    <property type="protein sequence ID" value="EUC50391.1"/>
    <property type="molecule type" value="Genomic_DNA"/>
</dbReference>
<dbReference type="HOGENOM" id="CLU_146147_0_0_1"/>
<evidence type="ECO:0000313" key="3">
    <source>
        <dbReference type="Proteomes" id="UP000054032"/>
    </source>
</evidence>
<dbReference type="KEGG" id="bor:COCMIDRAFT_32220"/>
<evidence type="ECO:0000256" key="1">
    <source>
        <dbReference type="SAM" id="Phobius"/>
    </source>
</evidence>
<protein>
    <submittedName>
        <fullName evidence="2">Uncharacterized protein</fullName>
    </submittedName>
</protein>
<dbReference type="RefSeq" id="XP_007683016.1">
    <property type="nucleotide sequence ID" value="XM_007684826.1"/>
</dbReference>
<reference evidence="2 3" key="1">
    <citation type="journal article" date="2013" name="PLoS Genet.">
        <title>Comparative genome structure, secondary metabolite, and effector coding capacity across Cochliobolus pathogens.</title>
        <authorList>
            <person name="Condon B.J."/>
            <person name="Leng Y."/>
            <person name="Wu D."/>
            <person name="Bushley K.E."/>
            <person name="Ohm R.A."/>
            <person name="Otillar R."/>
            <person name="Martin J."/>
            <person name="Schackwitz W."/>
            <person name="Grimwood J."/>
            <person name="MohdZainudin N."/>
            <person name="Xue C."/>
            <person name="Wang R."/>
            <person name="Manning V.A."/>
            <person name="Dhillon B."/>
            <person name="Tu Z.J."/>
            <person name="Steffenson B.J."/>
            <person name="Salamov A."/>
            <person name="Sun H."/>
            <person name="Lowry S."/>
            <person name="LaButti K."/>
            <person name="Han J."/>
            <person name="Copeland A."/>
            <person name="Lindquist E."/>
            <person name="Barry K."/>
            <person name="Schmutz J."/>
            <person name="Baker S.E."/>
            <person name="Ciuffetti L.M."/>
            <person name="Grigoriev I.V."/>
            <person name="Zhong S."/>
            <person name="Turgeon B.G."/>
        </authorList>
    </citation>
    <scope>NUCLEOTIDE SEQUENCE [LARGE SCALE GENOMIC DNA]</scope>
    <source>
        <strain evidence="2 3">ATCC 44560</strain>
    </source>
</reference>
<dbReference type="GeneID" id="19122050"/>
<dbReference type="OrthoDB" id="10382603at2759"/>
<proteinExistence type="predicted"/>
<dbReference type="AlphaFoldDB" id="W7A304"/>
<organism evidence="2 3">
    <name type="scientific">Bipolaris oryzae ATCC 44560</name>
    <dbReference type="NCBI Taxonomy" id="930090"/>
    <lineage>
        <taxon>Eukaryota</taxon>
        <taxon>Fungi</taxon>
        <taxon>Dikarya</taxon>
        <taxon>Ascomycota</taxon>
        <taxon>Pezizomycotina</taxon>
        <taxon>Dothideomycetes</taxon>
        <taxon>Pleosporomycetidae</taxon>
        <taxon>Pleosporales</taxon>
        <taxon>Pleosporineae</taxon>
        <taxon>Pleosporaceae</taxon>
        <taxon>Bipolaris</taxon>
    </lineage>
</organism>
<sequence>MKLASPLACVGVFDFTFWFFFFLSIYPAKIRQSLRQTCMQSPCPPRLYVCRPQVSFHQMMRFVHISLSMSVPEVPYARFSIQPSYFLFPLANIATLRRCITAATRLAVACPLAALHR</sequence>
<evidence type="ECO:0000313" key="2">
    <source>
        <dbReference type="EMBL" id="EUC50391.1"/>
    </source>
</evidence>
<dbReference type="Proteomes" id="UP000054032">
    <property type="component" value="Unassembled WGS sequence"/>
</dbReference>
<accession>W7A304</accession>
<feature type="transmembrane region" description="Helical" evidence="1">
    <location>
        <begin position="7"/>
        <end position="26"/>
    </location>
</feature>
<keyword evidence="1" id="KW-1133">Transmembrane helix</keyword>